<dbReference type="RefSeq" id="WP_068671782.1">
    <property type="nucleotide sequence ID" value="NZ_LWLG01000022.1"/>
</dbReference>
<proteinExistence type="predicted"/>
<evidence type="ECO:0008006" key="3">
    <source>
        <dbReference type="Google" id="ProtNLM"/>
    </source>
</evidence>
<dbReference type="SUPFAM" id="SSF52540">
    <property type="entry name" value="P-loop containing nucleoside triphosphate hydrolases"/>
    <property type="match status" value="1"/>
</dbReference>
<keyword evidence="2" id="KW-1185">Reference proteome</keyword>
<protein>
    <recommendedName>
        <fullName evidence="3">Sulfotransferase domain-containing protein</fullName>
    </recommendedName>
</protein>
<evidence type="ECO:0000313" key="1">
    <source>
        <dbReference type="EMBL" id="OAQ19873.1"/>
    </source>
</evidence>
<gene>
    <name evidence="1" type="ORF">TDIS_2053</name>
</gene>
<dbReference type="InterPro" id="IPR027417">
    <property type="entry name" value="P-loop_NTPase"/>
</dbReference>
<dbReference type="Proteomes" id="UP000078390">
    <property type="component" value="Unassembled WGS sequence"/>
</dbReference>
<name>A0A179D1K8_9BACT</name>
<dbReference type="OrthoDB" id="3760425at2"/>
<comment type="caution">
    <text evidence="1">The sequence shown here is derived from an EMBL/GenBank/DDBJ whole genome shotgun (WGS) entry which is preliminary data.</text>
</comment>
<dbReference type="EMBL" id="LWLG01000022">
    <property type="protein sequence ID" value="OAQ19873.1"/>
    <property type="molecule type" value="Genomic_DNA"/>
</dbReference>
<dbReference type="STRING" id="999894.TDIS_2053"/>
<reference evidence="1 2" key="1">
    <citation type="submission" date="2016-04" db="EMBL/GenBank/DDBJ databases">
        <title>Genome analysis of Thermosulfurimonas dismutans, the first thermophilic sulfur-disproportionating bacterium of the phylum Thermodesulfobacteria.</title>
        <authorList>
            <person name="Mardanov A.V."/>
            <person name="Beletsky A.V."/>
            <person name="Kadnikov V.V."/>
            <person name="Slobodkin A.I."/>
            <person name="Ravin N.V."/>
        </authorList>
    </citation>
    <scope>NUCLEOTIDE SEQUENCE [LARGE SCALE GENOMIC DNA]</scope>
    <source>
        <strain evidence="1 2">S95</strain>
    </source>
</reference>
<evidence type="ECO:0000313" key="2">
    <source>
        <dbReference type="Proteomes" id="UP000078390"/>
    </source>
</evidence>
<dbReference type="PATRIC" id="fig|999894.6.peg.2052"/>
<organism evidence="1 2">
    <name type="scientific">Thermosulfurimonas dismutans</name>
    <dbReference type="NCBI Taxonomy" id="999894"/>
    <lineage>
        <taxon>Bacteria</taxon>
        <taxon>Pseudomonadati</taxon>
        <taxon>Thermodesulfobacteriota</taxon>
        <taxon>Thermodesulfobacteria</taxon>
        <taxon>Thermodesulfobacteriales</taxon>
        <taxon>Thermodesulfobacteriaceae</taxon>
        <taxon>Thermosulfurimonas</taxon>
    </lineage>
</organism>
<dbReference type="AlphaFoldDB" id="A0A179D1K8"/>
<accession>A0A179D1K8</accession>
<sequence>MAFEKVKFIFHIGWPKTGTSAIQHFCFKNREKIAKLYQILYPKTGKMHFEHHYFVVALTSKQNINRVVYNFYKDHKEMFADLTDEMNSVRKDDIKKILISSEFMCGPSFVKELSEIKKKINEFKINIDKLIAYVRRQDLLLDSHYRQHMKEIWFFSDFISFARKNMCLVDFFNILNTWATVVDKSNFLIRVYDRKLFPEGNIILDFLQLLGIEMSEARNFKADINPSLSHLSALAFRKFKFKYDFTKDEHPKLLKFLFDIDRREGSFLKTFLSLEERIELLREFKESNDLLFKEYFNSSKNLFAISEEEIVFYKKQDKIEKERIDEAIENRFKELERYYFKITKRPSRREFIYFIEKFDEKTISGWIIDLIDPPAKLILKVNDISICEFETNHPRKDVLNAFPDLGYLNCGFELNLLNINLPKSILKLGNDRRIKLSLVHKRSNIELRNVEINSNSLKELLKIRVV</sequence>